<comment type="caution">
    <text evidence="2">The sequence shown here is derived from an EMBL/GenBank/DDBJ whole genome shotgun (WGS) entry which is preliminary data.</text>
</comment>
<dbReference type="EMBL" id="BAAANN010000023">
    <property type="protein sequence ID" value="GAA1972174.1"/>
    <property type="molecule type" value="Genomic_DNA"/>
</dbReference>
<protein>
    <submittedName>
        <fullName evidence="2">DUF3574 domain-containing protein</fullName>
    </submittedName>
</protein>
<gene>
    <name evidence="2" type="ORF">GCM10009754_53340</name>
</gene>
<dbReference type="RefSeq" id="WP_344424455.1">
    <property type="nucleotide sequence ID" value="NZ_BAAANN010000023.1"/>
</dbReference>
<keyword evidence="1" id="KW-0732">Signal</keyword>
<reference evidence="3" key="1">
    <citation type="journal article" date="2019" name="Int. J. Syst. Evol. Microbiol.">
        <title>The Global Catalogue of Microorganisms (GCM) 10K type strain sequencing project: providing services to taxonomists for standard genome sequencing and annotation.</title>
        <authorList>
            <consortium name="The Broad Institute Genomics Platform"/>
            <consortium name="The Broad Institute Genome Sequencing Center for Infectious Disease"/>
            <person name="Wu L."/>
            <person name="Ma J."/>
        </authorList>
    </citation>
    <scope>NUCLEOTIDE SEQUENCE [LARGE SCALE GENOMIC DNA]</scope>
    <source>
        <strain evidence="3">JCM 14545</strain>
    </source>
</reference>
<dbReference type="Proteomes" id="UP001501116">
    <property type="component" value="Unassembled WGS sequence"/>
</dbReference>
<evidence type="ECO:0000313" key="2">
    <source>
        <dbReference type="EMBL" id="GAA1972174.1"/>
    </source>
</evidence>
<dbReference type="Pfam" id="PF12098">
    <property type="entry name" value="DUF3574"/>
    <property type="match status" value="1"/>
</dbReference>
<evidence type="ECO:0000313" key="3">
    <source>
        <dbReference type="Proteomes" id="UP001501116"/>
    </source>
</evidence>
<dbReference type="InterPro" id="IPR021957">
    <property type="entry name" value="DUF3574"/>
</dbReference>
<name>A0ABP5D0L4_9PSEU</name>
<accession>A0ABP5D0L4</accession>
<evidence type="ECO:0000256" key="1">
    <source>
        <dbReference type="SAM" id="SignalP"/>
    </source>
</evidence>
<feature type="chain" id="PRO_5046533853" evidence="1">
    <location>
        <begin position="27"/>
        <end position="148"/>
    </location>
</feature>
<organism evidence="2 3">
    <name type="scientific">Amycolatopsis minnesotensis</name>
    <dbReference type="NCBI Taxonomy" id="337894"/>
    <lineage>
        <taxon>Bacteria</taxon>
        <taxon>Bacillati</taxon>
        <taxon>Actinomycetota</taxon>
        <taxon>Actinomycetes</taxon>
        <taxon>Pseudonocardiales</taxon>
        <taxon>Pseudonocardiaceae</taxon>
        <taxon>Amycolatopsis</taxon>
    </lineage>
</organism>
<keyword evidence="3" id="KW-1185">Reference proteome</keyword>
<proteinExistence type="predicted"/>
<sequence length="148" mass="15913">MEKSRRTAFAAATALVIGLGGGVASASAISPGTEPAAGQAAGTPAKRTELYFGTEKPTGGVVTPEDFENFVDKEITPAFPDGLTRFTATGQWKRGAEIVKEATYVIVLFYPPSDQKANGEIEEIRADYRKFFDQDSVARVDDTQRVSF</sequence>
<feature type="signal peptide" evidence="1">
    <location>
        <begin position="1"/>
        <end position="26"/>
    </location>
</feature>